<dbReference type="GO" id="GO:0043571">
    <property type="term" value="P:maintenance of CRISPR repeat elements"/>
    <property type="evidence" value="ECO:0007669"/>
    <property type="project" value="UniProtKB-UniRule"/>
</dbReference>
<dbReference type="PANTHER" id="PTHR34353:SF2">
    <property type="entry name" value="CRISPR-ASSOCIATED ENDONUCLEASE CAS1 1"/>
    <property type="match status" value="1"/>
</dbReference>
<organism evidence="11 14">
    <name type="scientific">Helicobacter muridarum</name>
    <dbReference type="NCBI Taxonomy" id="216"/>
    <lineage>
        <taxon>Bacteria</taxon>
        <taxon>Pseudomonadati</taxon>
        <taxon>Campylobacterota</taxon>
        <taxon>Epsilonproteobacteria</taxon>
        <taxon>Campylobacterales</taxon>
        <taxon>Helicobacteraceae</taxon>
        <taxon>Helicobacter</taxon>
    </lineage>
</organism>
<dbReference type="EC" id="3.1.-.-" evidence="10"/>
<keyword evidence="5 10" id="KW-0460">Magnesium</keyword>
<keyword evidence="8 10" id="KW-0464">Manganese</keyword>
<dbReference type="GO" id="GO:0004520">
    <property type="term" value="F:DNA endonuclease activity"/>
    <property type="evidence" value="ECO:0007669"/>
    <property type="project" value="InterPro"/>
</dbReference>
<dbReference type="InterPro" id="IPR002729">
    <property type="entry name" value="CRISPR-assoc_Cas1"/>
</dbReference>
<evidence type="ECO:0000256" key="2">
    <source>
        <dbReference type="ARBA" id="ARBA00022723"/>
    </source>
</evidence>
<evidence type="ECO:0000256" key="1">
    <source>
        <dbReference type="ARBA" id="ARBA00022722"/>
    </source>
</evidence>
<proteinExistence type="inferred from homology"/>
<dbReference type="GO" id="GO:0051607">
    <property type="term" value="P:defense response to virus"/>
    <property type="evidence" value="ECO:0007669"/>
    <property type="project" value="UniProtKB-UniRule"/>
</dbReference>
<dbReference type="NCBIfam" id="TIGR00287">
    <property type="entry name" value="cas1"/>
    <property type="match status" value="1"/>
</dbReference>
<feature type="binding site" evidence="10">
    <location>
        <position position="212"/>
    </location>
    <ligand>
        <name>Mn(2+)</name>
        <dbReference type="ChEBI" id="CHEBI:29035"/>
    </ligand>
</feature>
<comment type="function">
    <text evidence="10">CRISPR (clustered regularly interspaced short palindromic repeat), is an adaptive immune system that provides protection against mobile genetic elements (viruses, transposable elements and conjugative plasmids). CRISPR clusters contain spacers, sequences complementary to antecedent mobile elements, and target invading nucleic acids. CRISPR clusters are transcribed and processed into CRISPR RNA (crRNA). Acts as a dsDNA endonuclease. Involved in the integration of spacer DNA into the CRISPR cassette.</text>
</comment>
<comment type="cofactor">
    <cofactor evidence="10">
        <name>Mg(2+)</name>
        <dbReference type="ChEBI" id="CHEBI:18420"/>
    </cofactor>
    <cofactor evidence="10">
        <name>Mn(2+)</name>
        <dbReference type="ChEBI" id="CHEBI:29035"/>
    </cofactor>
</comment>
<evidence type="ECO:0000256" key="4">
    <source>
        <dbReference type="ARBA" id="ARBA00022801"/>
    </source>
</evidence>
<sequence>MFDSAFRTLFLSTPAKLRLENNHLCITQEQKENVKIPLSDILCIILESHQITFTNSLLNAFAYHKIVVFTCDEHHLPSGIFIPFLGHYKSLSILQSQIALSKQRKAILWQQIIKSKINNQASLLKMLDKDKYTQLESLSKSVNLSDSSNNEAKAAAIYFKSLFGRDFSRKIDLDNAIGTINAALNYGYAIVRGVITRVLCASGLNPVLGLFHCNQFNSFNLADDLIEPYRIFVDSLVFHMKECGDLGDNLGLADRLKLTKLLNASILIDSKIYPLNRAVVISVQSLVKSFEKDYKLKLPLFEENKSNGREVYESISYV</sequence>
<evidence type="ECO:0000313" key="11">
    <source>
        <dbReference type="EMBL" id="STQ85952.1"/>
    </source>
</evidence>
<dbReference type="HAMAP" id="MF_01470">
    <property type="entry name" value="Cas1"/>
    <property type="match status" value="1"/>
</dbReference>
<dbReference type="EMBL" id="UGJE01000002">
    <property type="protein sequence ID" value="STQ85952.1"/>
    <property type="molecule type" value="Genomic_DNA"/>
</dbReference>
<dbReference type="GO" id="GO:0046872">
    <property type="term" value="F:metal ion binding"/>
    <property type="evidence" value="ECO:0007669"/>
    <property type="project" value="UniProtKB-UniRule"/>
</dbReference>
<dbReference type="Pfam" id="PF01867">
    <property type="entry name" value="Cas_Cas1"/>
    <property type="match status" value="1"/>
</dbReference>
<dbReference type="EMBL" id="JRPD02000003">
    <property type="protein sequence ID" value="TLE01090.1"/>
    <property type="molecule type" value="Genomic_DNA"/>
</dbReference>
<dbReference type="InterPro" id="IPR050646">
    <property type="entry name" value="Cas1"/>
</dbReference>
<keyword evidence="14" id="KW-1185">Reference proteome</keyword>
<keyword evidence="1 10" id="KW-0540">Nuclease</keyword>
<keyword evidence="6 10" id="KW-0051">Antiviral defense</keyword>
<evidence type="ECO:0000313" key="14">
    <source>
        <dbReference type="Proteomes" id="UP000255139"/>
    </source>
</evidence>
<dbReference type="Gene3D" id="3.100.10.20">
    <property type="entry name" value="CRISPR-associated endonuclease Cas1, N-terminal domain"/>
    <property type="match status" value="1"/>
</dbReference>
<reference evidence="11 14" key="2">
    <citation type="submission" date="2018-06" db="EMBL/GenBank/DDBJ databases">
        <authorList>
            <consortium name="Pathogen Informatics"/>
            <person name="Doyle S."/>
        </authorList>
    </citation>
    <scope>NUCLEOTIDE SEQUENCE [LARGE SCALE GENOMIC DNA]</scope>
    <source>
        <strain evidence="11 14">NCTC12714</strain>
    </source>
</reference>
<dbReference type="InterPro" id="IPR019855">
    <property type="entry name" value="CRISPR-assoc_Cas1_NMENI"/>
</dbReference>
<dbReference type="Proteomes" id="UP000255139">
    <property type="component" value="Unassembled WGS sequence"/>
</dbReference>
<evidence type="ECO:0000313" key="13">
    <source>
        <dbReference type="Proteomes" id="UP000029922"/>
    </source>
</evidence>
<dbReference type="InterPro" id="IPR042211">
    <property type="entry name" value="CRISPR-assoc_Cas1_N"/>
</dbReference>
<keyword evidence="3 10" id="KW-0255">Endonuclease</keyword>
<evidence type="ECO:0000256" key="6">
    <source>
        <dbReference type="ARBA" id="ARBA00023118"/>
    </source>
</evidence>
<dbReference type="PANTHER" id="PTHR34353">
    <property type="entry name" value="CRISPR-ASSOCIATED ENDONUCLEASE CAS1 1"/>
    <property type="match status" value="1"/>
</dbReference>
<accession>A0A377PU70</accession>
<evidence type="ECO:0000256" key="9">
    <source>
        <dbReference type="ARBA" id="ARBA00038592"/>
    </source>
</evidence>
<dbReference type="AlphaFoldDB" id="A0A377PU70"/>
<dbReference type="GO" id="GO:0016787">
    <property type="term" value="F:hydrolase activity"/>
    <property type="evidence" value="ECO:0007669"/>
    <property type="project" value="UniProtKB-KW"/>
</dbReference>
<evidence type="ECO:0000256" key="8">
    <source>
        <dbReference type="ARBA" id="ARBA00023211"/>
    </source>
</evidence>
<evidence type="ECO:0000256" key="10">
    <source>
        <dbReference type="HAMAP-Rule" id="MF_01470"/>
    </source>
</evidence>
<dbReference type="InterPro" id="IPR042206">
    <property type="entry name" value="CRISPR-assoc_Cas1_C"/>
</dbReference>
<dbReference type="NCBIfam" id="TIGR03639">
    <property type="entry name" value="cas1_NMENI"/>
    <property type="match status" value="1"/>
</dbReference>
<evidence type="ECO:0000256" key="5">
    <source>
        <dbReference type="ARBA" id="ARBA00022842"/>
    </source>
</evidence>
<dbReference type="Proteomes" id="UP000029922">
    <property type="component" value="Unassembled WGS sequence"/>
</dbReference>
<keyword evidence="7 10" id="KW-0238">DNA-binding</keyword>
<feature type="binding site" evidence="10">
    <location>
        <position position="227"/>
    </location>
    <ligand>
        <name>Mn(2+)</name>
        <dbReference type="ChEBI" id="CHEBI:29035"/>
    </ligand>
</feature>
<dbReference type="OrthoDB" id="5366084at2"/>
<comment type="similarity">
    <text evidence="10">Belongs to the CRISPR-associated endonuclease Cas1 family.</text>
</comment>
<gene>
    <name evidence="10 11" type="primary">cas1</name>
    <name evidence="12" type="ORF">LS73_002090</name>
    <name evidence="11" type="ORF">NCTC12714_00742</name>
</gene>
<dbReference type="GO" id="GO:0003677">
    <property type="term" value="F:DNA binding"/>
    <property type="evidence" value="ECO:0007669"/>
    <property type="project" value="UniProtKB-KW"/>
</dbReference>
<comment type="subunit">
    <text evidence="9 10">Homodimer, forms a heterotetramer with a Cas2 homodimer.</text>
</comment>
<feature type="binding site" evidence="10">
    <location>
        <position position="151"/>
    </location>
    <ligand>
        <name>Mn(2+)</name>
        <dbReference type="ChEBI" id="CHEBI:29035"/>
    </ligand>
</feature>
<evidence type="ECO:0000256" key="3">
    <source>
        <dbReference type="ARBA" id="ARBA00022759"/>
    </source>
</evidence>
<name>A0A377PU70_9HELI</name>
<evidence type="ECO:0000256" key="7">
    <source>
        <dbReference type="ARBA" id="ARBA00023125"/>
    </source>
</evidence>
<reference evidence="12 13" key="1">
    <citation type="journal article" date="2014" name="Genome Announc.">
        <title>Draft genome sequences of eight enterohepatic helicobacter species isolated from both laboratory and wild rodents.</title>
        <authorList>
            <person name="Sheh A."/>
            <person name="Shen Z."/>
            <person name="Fox J.G."/>
        </authorList>
    </citation>
    <scope>NUCLEOTIDE SEQUENCE [LARGE SCALE GENOMIC DNA]</scope>
    <source>
        <strain evidence="12 13">ST1</strain>
    </source>
</reference>
<protein>
    <recommendedName>
        <fullName evidence="10">CRISPR-associated endonuclease Cas1</fullName>
        <ecNumber evidence="10">3.1.-.-</ecNumber>
    </recommendedName>
</protein>
<dbReference type="RefSeq" id="WP_052089482.1">
    <property type="nucleotide sequence ID" value="NZ_FZML01000005.1"/>
</dbReference>
<evidence type="ECO:0000313" key="12">
    <source>
        <dbReference type="EMBL" id="TLE01090.1"/>
    </source>
</evidence>
<keyword evidence="2 10" id="KW-0479">Metal-binding</keyword>
<keyword evidence="4 10" id="KW-0378">Hydrolase</keyword>
<dbReference type="Gene3D" id="1.20.120.920">
    <property type="entry name" value="CRISPR-associated endonuclease Cas1, C-terminal domain"/>
    <property type="match status" value="1"/>
</dbReference>